<dbReference type="Gene3D" id="1.20.1280.50">
    <property type="match status" value="1"/>
</dbReference>
<gene>
    <name evidence="1" type="ORF">BD626DRAFT_638016</name>
</gene>
<evidence type="ECO:0000313" key="1">
    <source>
        <dbReference type="EMBL" id="TRM55316.1"/>
    </source>
</evidence>
<sequence length="513" mass="57587">MASPHLDITHGMSLPQLKAPGQAVLFCSSPPGLSSPITAVYQDILLEIFTLVGVDQAITSPHSTPVVLSHVCRHWRFLILSCPFLWSNISIGYCTYIKDVDLCASFVARVARTVGMYLARSQPAPLDIECRKFYASIDHIREAVGAVVDHSARWRSIIISADLLSFVDAARGRLPLLKDARVFDDNNDCADIPTLFDTFAIAPRLTRWVCDYELHRVTLPWAQLEDISFDDFNPEWLARVAPEMVRLRRVRACASDTDPPPPAQEGCIVWASCIDSVHLSMEEKEESYVRPAGFLAFCTFPRLRALHIEPDVGYYECIRYNMAWSHSVFMRLIVRSGLRELRALTLVQALIAHEDLLEMLAALPALEDLELWEAVPARMIPADDRSDLVDMDEFIQAMTAHPEGEWRALLPRLKRLSLVGELAIEEEVLLAFVRSRTENVGGYGRSSATEAEHCTLDELALRFTDDDGDPLPSPLTSETHLVLVALIGPTRPEERFDQIYLRILGVCNVLIAR</sequence>
<reference evidence="1 2" key="1">
    <citation type="journal article" date="2019" name="New Phytol.">
        <title>Comparative genomics reveals unique wood-decay strategies and fruiting body development in the Schizophyllaceae.</title>
        <authorList>
            <person name="Almasi E."/>
            <person name="Sahu N."/>
            <person name="Krizsan K."/>
            <person name="Balint B."/>
            <person name="Kovacs G.M."/>
            <person name="Kiss B."/>
            <person name="Cseklye J."/>
            <person name="Drula E."/>
            <person name="Henrissat B."/>
            <person name="Nagy I."/>
            <person name="Chovatia M."/>
            <person name="Adam C."/>
            <person name="LaButti K."/>
            <person name="Lipzen A."/>
            <person name="Riley R."/>
            <person name="Grigoriev I.V."/>
            <person name="Nagy L.G."/>
        </authorList>
    </citation>
    <scope>NUCLEOTIDE SEQUENCE [LARGE SCALE GENOMIC DNA]</scope>
    <source>
        <strain evidence="1 2">NL-1724</strain>
    </source>
</reference>
<dbReference type="AlphaFoldDB" id="A0A550BS06"/>
<keyword evidence="2" id="KW-1185">Reference proteome</keyword>
<organism evidence="1 2">
    <name type="scientific">Schizophyllum amplum</name>
    <dbReference type="NCBI Taxonomy" id="97359"/>
    <lineage>
        <taxon>Eukaryota</taxon>
        <taxon>Fungi</taxon>
        <taxon>Dikarya</taxon>
        <taxon>Basidiomycota</taxon>
        <taxon>Agaricomycotina</taxon>
        <taxon>Agaricomycetes</taxon>
        <taxon>Agaricomycetidae</taxon>
        <taxon>Agaricales</taxon>
        <taxon>Schizophyllaceae</taxon>
        <taxon>Schizophyllum</taxon>
    </lineage>
</organism>
<dbReference type="Proteomes" id="UP000320762">
    <property type="component" value="Unassembled WGS sequence"/>
</dbReference>
<evidence type="ECO:0000313" key="2">
    <source>
        <dbReference type="Proteomes" id="UP000320762"/>
    </source>
</evidence>
<dbReference type="STRING" id="97359.A0A550BS06"/>
<accession>A0A550BS06</accession>
<dbReference type="SUPFAM" id="SSF81383">
    <property type="entry name" value="F-box domain"/>
    <property type="match status" value="1"/>
</dbReference>
<dbReference type="OrthoDB" id="3266451at2759"/>
<name>A0A550BS06_9AGAR</name>
<proteinExistence type="predicted"/>
<dbReference type="InterPro" id="IPR036047">
    <property type="entry name" value="F-box-like_dom_sf"/>
</dbReference>
<comment type="caution">
    <text evidence="1">The sequence shown here is derived from an EMBL/GenBank/DDBJ whole genome shotgun (WGS) entry which is preliminary data.</text>
</comment>
<dbReference type="EMBL" id="VDMD01000184">
    <property type="protein sequence ID" value="TRM55316.1"/>
    <property type="molecule type" value="Genomic_DNA"/>
</dbReference>
<protein>
    <submittedName>
        <fullName evidence="1">Uncharacterized protein</fullName>
    </submittedName>
</protein>